<dbReference type="GO" id="GO:0004828">
    <property type="term" value="F:serine-tRNA ligase activity"/>
    <property type="evidence" value="ECO:0007669"/>
    <property type="project" value="UniProtKB-UniRule"/>
</dbReference>
<dbReference type="NCBIfam" id="TIGR00414">
    <property type="entry name" value="serS"/>
    <property type="match status" value="1"/>
</dbReference>
<keyword evidence="8 12" id="KW-0648">Protein biosynthesis</keyword>
<comment type="pathway">
    <text evidence="2 12">Aminoacyl-tRNA biosynthesis; selenocysteinyl-tRNA(Sec) biosynthesis; L-seryl-tRNA(Sec) from L-serine and tRNA(Sec): step 1/1.</text>
</comment>
<dbReference type="PROSITE" id="PS50862">
    <property type="entry name" value="AA_TRNA_LIGASE_II"/>
    <property type="match status" value="1"/>
</dbReference>
<comment type="catalytic activity">
    <reaction evidence="11 12">
        <text>tRNA(Ser) + L-serine + ATP = L-seryl-tRNA(Ser) + AMP + diphosphate + H(+)</text>
        <dbReference type="Rhea" id="RHEA:12292"/>
        <dbReference type="Rhea" id="RHEA-COMP:9669"/>
        <dbReference type="Rhea" id="RHEA-COMP:9703"/>
        <dbReference type="ChEBI" id="CHEBI:15378"/>
        <dbReference type="ChEBI" id="CHEBI:30616"/>
        <dbReference type="ChEBI" id="CHEBI:33019"/>
        <dbReference type="ChEBI" id="CHEBI:33384"/>
        <dbReference type="ChEBI" id="CHEBI:78442"/>
        <dbReference type="ChEBI" id="CHEBI:78533"/>
        <dbReference type="ChEBI" id="CHEBI:456215"/>
        <dbReference type="EC" id="6.1.1.11"/>
    </reaction>
</comment>
<dbReference type="InterPro" id="IPR002317">
    <property type="entry name" value="Ser-tRNA-ligase_type_1"/>
</dbReference>
<feature type="binding site" evidence="12">
    <location>
        <begin position="257"/>
        <end position="259"/>
    </location>
    <ligand>
        <name>L-serine</name>
        <dbReference type="ChEBI" id="CHEBI:33384"/>
    </ligand>
</feature>
<dbReference type="GO" id="GO:0005737">
    <property type="term" value="C:cytoplasm"/>
    <property type="evidence" value="ECO:0007669"/>
    <property type="project" value="UniProtKB-SubCell"/>
</dbReference>
<name>A0A356LJI2_9BURK</name>
<dbReference type="PANTHER" id="PTHR43697:SF1">
    <property type="entry name" value="SERINE--TRNA LIGASE"/>
    <property type="match status" value="1"/>
</dbReference>
<dbReference type="InterPro" id="IPR033729">
    <property type="entry name" value="SerRS_core"/>
</dbReference>
<dbReference type="AlphaFoldDB" id="A0A356LJI2"/>
<evidence type="ECO:0000313" key="17">
    <source>
        <dbReference type="EMBL" id="HBP31170.1"/>
    </source>
</evidence>
<evidence type="ECO:0000256" key="11">
    <source>
        <dbReference type="ARBA" id="ARBA00048823"/>
    </source>
</evidence>
<evidence type="ECO:0000259" key="16">
    <source>
        <dbReference type="PROSITE" id="PS50862"/>
    </source>
</evidence>
<dbReference type="Proteomes" id="UP000264036">
    <property type="component" value="Unassembled WGS sequence"/>
</dbReference>
<dbReference type="SUPFAM" id="SSF46589">
    <property type="entry name" value="tRNA-binding arm"/>
    <property type="match status" value="1"/>
</dbReference>
<dbReference type="EC" id="6.1.1.11" evidence="12"/>
<dbReference type="UniPathway" id="UPA00906">
    <property type="reaction ID" value="UER00895"/>
</dbReference>
<evidence type="ECO:0000256" key="6">
    <source>
        <dbReference type="ARBA" id="ARBA00022741"/>
    </source>
</evidence>
<keyword evidence="4 12" id="KW-0963">Cytoplasm</keyword>
<comment type="catalytic activity">
    <reaction evidence="10 12">
        <text>tRNA(Sec) + L-serine + ATP = L-seryl-tRNA(Sec) + AMP + diphosphate + H(+)</text>
        <dbReference type="Rhea" id="RHEA:42580"/>
        <dbReference type="Rhea" id="RHEA-COMP:9742"/>
        <dbReference type="Rhea" id="RHEA-COMP:10128"/>
        <dbReference type="ChEBI" id="CHEBI:15378"/>
        <dbReference type="ChEBI" id="CHEBI:30616"/>
        <dbReference type="ChEBI" id="CHEBI:33019"/>
        <dbReference type="ChEBI" id="CHEBI:33384"/>
        <dbReference type="ChEBI" id="CHEBI:78442"/>
        <dbReference type="ChEBI" id="CHEBI:78533"/>
        <dbReference type="ChEBI" id="CHEBI:456215"/>
        <dbReference type="EC" id="6.1.1.11"/>
    </reaction>
</comment>
<dbReference type="PIRSF" id="PIRSF001529">
    <property type="entry name" value="Ser-tRNA-synth_IIa"/>
    <property type="match status" value="1"/>
</dbReference>
<dbReference type="GO" id="GO:0006434">
    <property type="term" value="P:seryl-tRNA aminoacylation"/>
    <property type="evidence" value="ECO:0007669"/>
    <property type="project" value="UniProtKB-UniRule"/>
</dbReference>
<comment type="function">
    <text evidence="12">Catalyzes the attachment of serine to tRNA(Ser). Is also able to aminoacylate tRNA(Sec) with serine, to form the misacylated tRNA L-seryl-tRNA(Sec), which will be further converted into selenocysteinyl-tRNA(Sec).</text>
</comment>
<evidence type="ECO:0000256" key="3">
    <source>
        <dbReference type="ARBA" id="ARBA00010728"/>
    </source>
</evidence>
<comment type="similarity">
    <text evidence="3 12">Belongs to the class-II aminoacyl-tRNA synthetase family. Type-1 seryl-tRNA synthetase subfamily.</text>
</comment>
<dbReference type="InterPro" id="IPR015866">
    <property type="entry name" value="Ser-tRNA-synth_1_N"/>
</dbReference>
<evidence type="ECO:0000256" key="1">
    <source>
        <dbReference type="ARBA" id="ARBA00004496"/>
    </source>
</evidence>
<evidence type="ECO:0000256" key="9">
    <source>
        <dbReference type="ARBA" id="ARBA00023146"/>
    </source>
</evidence>
<keyword evidence="7 12" id="KW-0067">ATP-binding</keyword>
<dbReference type="InterPro" id="IPR045864">
    <property type="entry name" value="aa-tRNA-synth_II/BPL/LPL"/>
</dbReference>
<dbReference type="Pfam" id="PF00587">
    <property type="entry name" value="tRNA-synt_2b"/>
    <property type="match status" value="1"/>
</dbReference>
<dbReference type="Pfam" id="PF02403">
    <property type="entry name" value="Seryl_tRNA_N"/>
    <property type="match status" value="1"/>
</dbReference>
<keyword evidence="15" id="KW-0175">Coiled coil</keyword>
<dbReference type="SUPFAM" id="SSF55681">
    <property type="entry name" value="Class II aaRS and biotin synthetases"/>
    <property type="match status" value="1"/>
</dbReference>
<evidence type="ECO:0000256" key="5">
    <source>
        <dbReference type="ARBA" id="ARBA00022598"/>
    </source>
</evidence>
<dbReference type="InterPro" id="IPR006195">
    <property type="entry name" value="aa-tRNA-synth_II"/>
</dbReference>
<comment type="subcellular location">
    <subcellularLocation>
        <location evidence="1 12">Cytoplasm</location>
    </subcellularLocation>
</comment>
<dbReference type="GO" id="GO:0005524">
    <property type="term" value="F:ATP binding"/>
    <property type="evidence" value="ECO:0007669"/>
    <property type="project" value="UniProtKB-UniRule"/>
</dbReference>
<comment type="domain">
    <text evidence="12">Consists of two distinct domains, a catalytic core and a N-terminal extension that is involved in tRNA binding.</text>
</comment>
<evidence type="ECO:0000256" key="4">
    <source>
        <dbReference type="ARBA" id="ARBA00022490"/>
    </source>
</evidence>
<feature type="binding site" evidence="12 13">
    <location>
        <position position="311"/>
    </location>
    <ligand>
        <name>L-serine</name>
        <dbReference type="ChEBI" id="CHEBI:33384"/>
    </ligand>
</feature>
<gene>
    <name evidence="12" type="primary">serS</name>
    <name evidence="17" type="ORF">DD666_17395</name>
</gene>
<dbReference type="InterPro" id="IPR010978">
    <property type="entry name" value="tRNA-bd_arm"/>
</dbReference>
<keyword evidence="5 12" id="KW-0436">Ligase</keyword>
<evidence type="ECO:0000256" key="10">
    <source>
        <dbReference type="ARBA" id="ARBA00047929"/>
    </source>
</evidence>
<comment type="caution">
    <text evidence="12">Lacks conserved residue(s) required for the propagation of feature annotation.</text>
</comment>
<dbReference type="EMBL" id="DOEK01000035">
    <property type="protein sequence ID" value="HBP31170.1"/>
    <property type="molecule type" value="Genomic_DNA"/>
</dbReference>
<evidence type="ECO:0000256" key="13">
    <source>
        <dbReference type="PIRSR" id="PIRSR001529-1"/>
    </source>
</evidence>
<dbReference type="CDD" id="cd00770">
    <property type="entry name" value="SerRS_core"/>
    <property type="match status" value="1"/>
</dbReference>
<evidence type="ECO:0000256" key="12">
    <source>
        <dbReference type="HAMAP-Rule" id="MF_00176"/>
    </source>
</evidence>
<feature type="binding site" evidence="12">
    <location>
        <position position="410"/>
    </location>
    <ligand>
        <name>L-serine</name>
        <dbReference type="ChEBI" id="CHEBI:33384"/>
    </ligand>
</feature>
<evidence type="ECO:0000256" key="2">
    <source>
        <dbReference type="ARBA" id="ARBA00005045"/>
    </source>
</evidence>
<feature type="coiled-coil region" evidence="15">
    <location>
        <begin position="30"/>
        <end position="102"/>
    </location>
</feature>
<evidence type="ECO:0000256" key="8">
    <source>
        <dbReference type="ARBA" id="ARBA00022917"/>
    </source>
</evidence>
<feature type="binding site" evidence="13">
    <location>
        <position position="257"/>
    </location>
    <ligand>
        <name>L-serine</name>
        <dbReference type="ChEBI" id="CHEBI:33384"/>
    </ligand>
</feature>
<accession>A0A356LJI2</accession>
<dbReference type="InterPro" id="IPR002314">
    <property type="entry name" value="aa-tRNA-synt_IIb"/>
</dbReference>
<dbReference type="Gene3D" id="3.30.930.10">
    <property type="entry name" value="Bira Bifunctional Protein, Domain 2"/>
    <property type="match status" value="1"/>
</dbReference>
<protein>
    <recommendedName>
        <fullName evidence="12">Serine--tRNA ligase</fullName>
        <ecNumber evidence="12">6.1.1.11</ecNumber>
    </recommendedName>
    <alternativeName>
        <fullName evidence="12">Seryl-tRNA synthetase</fullName>
        <shortName evidence="12">SerRS</shortName>
    </alternativeName>
    <alternativeName>
        <fullName evidence="12">Seryl-tRNA(Ser/Sec) synthetase</fullName>
    </alternativeName>
</protein>
<dbReference type="Gene3D" id="1.10.287.40">
    <property type="entry name" value="Serine-tRNA synthetase, tRNA binding domain"/>
    <property type="match status" value="1"/>
</dbReference>
<evidence type="ECO:0000256" key="14">
    <source>
        <dbReference type="PIRSR" id="PIRSR001529-2"/>
    </source>
</evidence>
<dbReference type="GO" id="GO:0016260">
    <property type="term" value="P:selenocysteine biosynthetic process"/>
    <property type="evidence" value="ECO:0007669"/>
    <property type="project" value="UniProtKB-UniRule"/>
</dbReference>
<reference evidence="17 18" key="1">
    <citation type="journal article" date="2018" name="Nat. Biotechnol.">
        <title>A standardized bacterial taxonomy based on genome phylogeny substantially revises the tree of life.</title>
        <authorList>
            <person name="Parks D.H."/>
            <person name="Chuvochina M."/>
            <person name="Waite D.W."/>
            <person name="Rinke C."/>
            <person name="Skarshewski A."/>
            <person name="Chaumeil P.A."/>
            <person name="Hugenholtz P."/>
        </authorList>
    </citation>
    <scope>NUCLEOTIDE SEQUENCE [LARGE SCALE GENOMIC DNA]</scope>
    <source>
        <strain evidence="17">UBA10707</strain>
    </source>
</reference>
<feature type="binding site" evidence="12 14">
    <location>
        <begin position="375"/>
        <end position="378"/>
    </location>
    <ligand>
        <name>ATP</name>
        <dbReference type="ChEBI" id="CHEBI:30616"/>
    </ligand>
</feature>
<dbReference type="PRINTS" id="PR00981">
    <property type="entry name" value="TRNASYNTHSER"/>
</dbReference>
<keyword evidence="6 12" id="KW-0547">Nucleotide-binding</keyword>
<evidence type="ECO:0000256" key="15">
    <source>
        <dbReference type="SAM" id="Coils"/>
    </source>
</evidence>
<proteinExistence type="inferred from homology"/>
<organism evidence="17 18">
    <name type="scientific">Advenella kashmirensis</name>
    <dbReference type="NCBI Taxonomy" id="310575"/>
    <lineage>
        <taxon>Bacteria</taxon>
        <taxon>Pseudomonadati</taxon>
        <taxon>Pseudomonadota</taxon>
        <taxon>Betaproteobacteria</taxon>
        <taxon>Burkholderiales</taxon>
        <taxon>Alcaligenaceae</taxon>
    </lineage>
</organism>
<comment type="caution">
    <text evidence="17">The sequence shown here is derived from an EMBL/GenBank/DDBJ whole genome shotgun (WGS) entry which is preliminary data.</text>
</comment>
<feature type="binding site" evidence="13">
    <location>
        <position position="288"/>
    </location>
    <ligand>
        <name>L-serine</name>
        <dbReference type="ChEBI" id="CHEBI:33384"/>
    </ligand>
</feature>
<keyword evidence="9 12" id="KW-0030">Aminoacyl-tRNA synthetase</keyword>
<dbReference type="InterPro" id="IPR042103">
    <property type="entry name" value="SerRS_1_N_sf"/>
</dbReference>
<feature type="domain" description="Aminoacyl-transfer RNA synthetases class-II family profile" evidence="16">
    <location>
        <begin position="149"/>
        <end position="435"/>
    </location>
</feature>
<evidence type="ECO:0000256" key="7">
    <source>
        <dbReference type="ARBA" id="ARBA00022840"/>
    </source>
</evidence>
<feature type="binding site" evidence="12 14">
    <location>
        <begin position="288"/>
        <end position="290"/>
    </location>
    <ligand>
        <name>ATP</name>
        <dbReference type="ChEBI" id="CHEBI:30616"/>
    </ligand>
</feature>
<dbReference type="PANTHER" id="PTHR43697">
    <property type="entry name" value="SERYL-TRNA SYNTHETASE"/>
    <property type="match status" value="1"/>
</dbReference>
<feature type="binding site" evidence="13">
    <location>
        <position position="408"/>
    </location>
    <ligand>
        <name>L-serine</name>
        <dbReference type="ChEBI" id="CHEBI:33384"/>
    </ligand>
</feature>
<dbReference type="HAMAP" id="MF_00176">
    <property type="entry name" value="Ser_tRNA_synth_type1"/>
    <property type="match status" value="1"/>
</dbReference>
<evidence type="ECO:0000313" key="18">
    <source>
        <dbReference type="Proteomes" id="UP000264036"/>
    </source>
</evidence>
<comment type="subunit">
    <text evidence="12">Homodimer. The tRNA molecule binds across the dimer.</text>
</comment>
<sequence length="452" mass="50376">MLDPVLLRKELPLVIAALKRRNVDFDQARFNQLEARRKEVQIQTETLQAQRNALAKQIGQLKSRKEDASAVMAESQALPGKLKALEEELAGIRSELDGWLMTIPNLPHSSVPQGKDSDDNVEVRRWLGTQAGYVTDHSEPPTKGFEAQDHVTVGERLGLEFDTAVKLTGARFSFMRGGMARLHRALAQFMLDLHTNEHGYTECYTPYIVNSSTLLGTGQLPKFKDDMFWVTKGGEDEPQTDQQGKPIEKEDLYLISTSEITLTATVKNEIVPGASLPLRLTAHTPCFRSEAGSGGRDTRGMIRQHQFDKVEMVQIVHPDTSYDALEQMVGHAEKVLQLLQLPYRVMQLCTGDMGFGAAKTYDLEVWIPAQNTWREISSVSNCEAFQARRLQARFRNEQGKTEYLHTLNGSGLAVGRTLVALIENYQQADGSIEIPAALRPYMGGLARLTPAA</sequence>